<dbReference type="PANTHER" id="PTHR36834:SF1">
    <property type="entry name" value="INTEGRAL MEMBRANE PROTEIN"/>
    <property type="match status" value="1"/>
</dbReference>
<evidence type="ECO:0000259" key="2">
    <source>
        <dbReference type="Pfam" id="PF04892"/>
    </source>
</evidence>
<feature type="transmembrane region" description="Helical" evidence="1">
    <location>
        <begin position="158"/>
        <end position="176"/>
    </location>
</feature>
<feature type="transmembrane region" description="Helical" evidence="1">
    <location>
        <begin position="100"/>
        <end position="120"/>
    </location>
</feature>
<feature type="transmembrane region" description="Helical" evidence="1">
    <location>
        <begin position="188"/>
        <end position="209"/>
    </location>
</feature>
<dbReference type="Proteomes" id="UP001203665">
    <property type="component" value="Unassembled WGS sequence"/>
</dbReference>
<feature type="transmembrane region" description="Helical" evidence="1">
    <location>
        <begin position="51"/>
        <end position="70"/>
    </location>
</feature>
<dbReference type="Pfam" id="PF04892">
    <property type="entry name" value="VanZ"/>
    <property type="match status" value="1"/>
</dbReference>
<evidence type="ECO:0000256" key="1">
    <source>
        <dbReference type="SAM" id="Phobius"/>
    </source>
</evidence>
<comment type="caution">
    <text evidence="3">The sequence shown here is derived from an EMBL/GenBank/DDBJ whole genome shotgun (WGS) entry which is preliminary data.</text>
</comment>
<evidence type="ECO:0000313" key="3">
    <source>
        <dbReference type="EMBL" id="MCM2676891.1"/>
    </source>
</evidence>
<accession>A0ABT0XLU9</accession>
<feature type="domain" description="VanZ-like" evidence="2">
    <location>
        <begin position="57"/>
        <end position="173"/>
    </location>
</feature>
<proteinExistence type="predicted"/>
<dbReference type="PANTHER" id="PTHR36834">
    <property type="entry name" value="MEMBRANE PROTEIN-RELATED"/>
    <property type="match status" value="1"/>
</dbReference>
<dbReference type="RefSeq" id="WP_251610053.1">
    <property type="nucleotide sequence ID" value="NZ_JAMQJY010000002.1"/>
</dbReference>
<protein>
    <submittedName>
        <fullName evidence="3">VanZ family protein</fullName>
    </submittedName>
</protein>
<dbReference type="InterPro" id="IPR053150">
    <property type="entry name" value="Teicoplanin_resist-assoc"/>
</dbReference>
<evidence type="ECO:0000313" key="4">
    <source>
        <dbReference type="Proteomes" id="UP001203665"/>
    </source>
</evidence>
<keyword evidence="4" id="KW-1185">Reference proteome</keyword>
<dbReference type="EMBL" id="JAMQJY010000002">
    <property type="protein sequence ID" value="MCM2676891.1"/>
    <property type="molecule type" value="Genomic_DNA"/>
</dbReference>
<keyword evidence="1" id="KW-0812">Transmembrane</keyword>
<sequence length="398" mass="45953">MTADFIFSTLKDYFLLALLALIALSILFFILYYVVYRKLLGRDKRLSKKQMLVSSMFVGYVIMVIGVTIIDRGAHFNSQTDFSLFNSYREAWNNFGIPDWQFIILNIVMFVPFGILFPLLHSRFQKAVWTIGSGLLFTLSIELFQLITGLGIFEVDDLFNNLLGAILGYGIVMGILKIRKKKFKRAVAYFSPLFLVLILFGGMFAYYHLKEFGNLSLAASTKVDMNETTVILDVVLDDMDSTVPIYKVNSYSHTEAKEFVEAFFKNIDIGTEELEEDLYLDTGFYTTRVDPTFRVSFEFFDGRYDYLDFSSLDGIDLKDTDEKNLLNKLTNFGINIPTHSQFQQTETGSYEWTIRNDLENDQLLEGYISVNYYADDSIKNISNQAHYLRQSKRRSNKK</sequence>
<keyword evidence="1" id="KW-0472">Membrane</keyword>
<feature type="transmembrane region" description="Helical" evidence="1">
    <location>
        <begin position="127"/>
        <end position="152"/>
    </location>
</feature>
<feature type="transmembrane region" description="Helical" evidence="1">
    <location>
        <begin position="13"/>
        <end position="35"/>
    </location>
</feature>
<dbReference type="InterPro" id="IPR006976">
    <property type="entry name" value="VanZ-like"/>
</dbReference>
<reference evidence="3" key="1">
    <citation type="submission" date="2022-06" db="EMBL/GenBank/DDBJ databases">
        <title>Alkalicoccobacillus porphyridii sp. nov., isolated from a marine red alga, Porphyridium purpureum and reclassification of Shouchella plakortidis and Shouchella gibsonii as Alkalicoccobacillus plakortidis comb. nov. and Alkalicoccobacillus gibsonii comb. nov.</title>
        <authorList>
            <person name="Kim K.H."/>
            <person name="Lee J.K."/>
            <person name="Han D.M."/>
            <person name="Baek J.H."/>
            <person name="Jeon C.O."/>
        </authorList>
    </citation>
    <scope>NUCLEOTIDE SEQUENCE</scope>
    <source>
        <strain evidence="3">DSM 19153</strain>
    </source>
</reference>
<organism evidence="3 4">
    <name type="scientific">Alkalicoccobacillus plakortidis</name>
    <dbReference type="NCBI Taxonomy" id="444060"/>
    <lineage>
        <taxon>Bacteria</taxon>
        <taxon>Bacillati</taxon>
        <taxon>Bacillota</taxon>
        <taxon>Bacilli</taxon>
        <taxon>Bacillales</taxon>
        <taxon>Bacillaceae</taxon>
        <taxon>Alkalicoccobacillus</taxon>
    </lineage>
</organism>
<keyword evidence="1" id="KW-1133">Transmembrane helix</keyword>
<gene>
    <name evidence="3" type="ORF">NDM98_16525</name>
</gene>
<name>A0ABT0XLU9_9BACI</name>